<proteinExistence type="predicted"/>
<organism evidence="2 3">
    <name type="scientific">Angiostrongylus cantonensis</name>
    <name type="common">Rat lungworm</name>
    <dbReference type="NCBI Taxonomy" id="6313"/>
    <lineage>
        <taxon>Eukaryota</taxon>
        <taxon>Metazoa</taxon>
        <taxon>Ecdysozoa</taxon>
        <taxon>Nematoda</taxon>
        <taxon>Chromadorea</taxon>
        <taxon>Rhabditida</taxon>
        <taxon>Rhabditina</taxon>
        <taxon>Rhabditomorpha</taxon>
        <taxon>Strongyloidea</taxon>
        <taxon>Metastrongylidae</taxon>
        <taxon>Angiostrongylus</taxon>
    </lineage>
</organism>
<feature type="region of interest" description="Disordered" evidence="1">
    <location>
        <begin position="218"/>
        <end position="255"/>
    </location>
</feature>
<feature type="region of interest" description="Disordered" evidence="1">
    <location>
        <begin position="1"/>
        <end position="31"/>
    </location>
</feature>
<dbReference type="Proteomes" id="UP000035642">
    <property type="component" value="Unassembled WGS sequence"/>
</dbReference>
<accession>A0A158P7J5</accession>
<protein>
    <submittedName>
        <fullName evidence="3">PHD-type domain-containing protein</fullName>
    </submittedName>
</protein>
<reference evidence="3" key="2">
    <citation type="submission" date="2016-04" db="UniProtKB">
        <authorList>
            <consortium name="WormBaseParasite"/>
        </authorList>
    </citation>
    <scope>IDENTIFICATION</scope>
</reference>
<evidence type="ECO:0000313" key="2">
    <source>
        <dbReference type="Proteomes" id="UP000035642"/>
    </source>
</evidence>
<keyword evidence="2" id="KW-1185">Reference proteome</keyword>
<dbReference type="AlphaFoldDB" id="A0A158P7J5"/>
<feature type="region of interest" description="Disordered" evidence="1">
    <location>
        <begin position="328"/>
        <end position="361"/>
    </location>
</feature>
<reference evidence="2" key="1">
    <citation type="submission" date="2012-09" db="EMBL/GenBank/DDBJ databases">
        <authorList>
            <person name="Martin A.A."/>
        </authorList>
    </citation>
    <scope>NUCLEOTIDE SEQUENCE</scope>
</reference>
<dbReference type="WBParaSite" id="ACAC_0000265001-mRNA-1">
    <property type="protein sequence ID" value="ACAC_0000265001-mRNA-1"/>
    <property type="gene ID" value="ACAC_0000265001"/>
</dbReference>
<evidence type="ECO:0000256" key="1">
    <source>
        <dbReference type="SAM" id="MobiDB-lite"/>
    </source>
</evidence>
<feature type="compositionally biased region" description="Pro residues" evidence="1">
    <location>
        <begin position="336"/>
        <end position="348"/>
    </location>
</feature>
<name>A0A158P7J5_ANGCA</name>
<evidence type="ECO:0000313" key="3">
    <source>
        <dbReference type="WBParaSite" id="ACAC_0000265001-mRNA-1"/>
    </source>
</evidence>
<sequence>METLSENNSNKKKIFFEEADRPPPSYYDGSLEKMPLKKVPFQTPDPESWLKAPEFVPRRKILEEAFSTLPECRQDRSSLTEVPFVPIGHITAQASMEKYIGAGAATPLIPRPPPPAPYVAPPFPAMLAMPPATASSHPMPIIPNGYTVNITNINQGGGPPIPAIVLRKRRRKRNKHTQSLVMNSSAFGTGREINLSFFTDEFPRNVTKKVKEEGQNKAYICKPESSSPSHPLDPNGYGSDRNGGTTTPNPSPIKEAEETDWNHYKSFAWQHDALQKIVKLQMLKVADQKMSALQADVSKQLLSGSCPNLNDEQLEIWDNYLYAAAVDSKEDKERTSPPPKSPKPPASPKSPKSPKNDLAEISGNHMTSSMVMKRLAEQRFHDSDGSTQRSLAAEMQELTFRPEITKYGYPQIDAKRVQLATFHHNTVRTQMATRCFTSDSESDQCEEDCFEGMNITVNTFDTCDVCDTVLHQFL</sequence>